<organism evidence="1 2">
    <name type="scientific">Brachionus plicatilis</name>
    <name type="common">Marine rotifer</name>
    <name type="synonym">Brachionus muelleri</name>
    <dbReference type="NCBI Taxonomy" id="10195"/>
    <lineage>
        <taxon>Eukaryota</taxon>
        <taxon>Metazoa</taxon>
        <taxon>Spiralia</taxon>
        <taxon>Gnathifera</taxon>
        <taxon>Rotifera</taxon>
        <taxon>Eurotatoria</taxon>
        <taxon>Monogononta</taxon>
        <taxon>Pseudotrocha</taxon>
        <taxon>Ploima</taxon>
        <taxon>Brachionidae</taxon>
        <taxon>Brachionus</taxon>
    </lineage>
</organism>
<accession>A0A3M7TDZ9</accession>
<gene>
    <name evidence="1" type="ORF">BpHYR1_000279</name>
</gene>
<proteinExistence type="predicted"/>
<reference evidence="1 2" key="1">
    <citation type="journal article" date="2018" name="Sci. Rep.">
        <title>Genomic signatures of local adaptation to the degree of environmental predictability in rotifers.</title>
        <authorList>
            <person name="Franch-Gras L."/>
            <person name="Hahn C."/>
            <person name="Garcia-Roger E.M."/>
            <person name="Carmona M.J."/>
            <person name="Serra M."/>
            <person name="Gomez A."/>
        </authorList>
    </citation>
    <scope>NUCLEOTIDE SEQUENCE [LARGE SCALE GENOMIC DNA]</scope>
    <source>
        <strain evidence="1">HYR1</strain>
    </source>
</reference>
<evidence type="ECO:0000313" key="2">
    <source>
        <dbReference type="Proteomes" id="UP000276133"/>
    </source>
</evidence>
<sequence>MAQNFTSIPRRFNSANTRLTSRALECTHQIVQAEIRRIFGVKYLKNFLWQVRIAVTASAHFTTLGQQIALCDQLVNCLVLSRDQSKAFGIQHIRKFHILGITGLAIHGQFATCTHINTDFVFLVICGQKNHVDILVFETGAGELVGQRGPLSVTSASRHYARDKALFGHESRLSIIFFQFKQI</sequence>
<name>A0A3M7TDZ9_BRAPC</name>
<protein>
    <submittedName>
        <fullName evidence="1">Uncharacterized protein</fullName>
    </submittedName>
</protein>
<keyword evidence="2" id="KW-1185">Reference proteome</keyword>
<dbReference type="EMBL" id="REGN01000002">
    <property type="protein sequence ID" value="RNA45251.1"/>
    <property type="molecule type" value="Genomic_DNA"/>
</dbReference>
<comment type="caution">
    <text evidence="1">The sequence shown here is derived from an EMBL/GenBank/DDBJ whole genome shotgun (WGS) entry which is preliminary data.</text>
</comment>
<evidence type="ECO:0000313" key="1">
    <source>
        <dbReference type="EMBL" id="RNA45251.1"/>
    </source>
</evidence>
<dbReference type="Proteomes" id="UP000276133">
    <property type="component" value="Unassembled WGS sequence"/>
</dbReference>
<dbReference type="AlphaFoldDB" id="A0A3M7TDZ9"/>